<reference evidence="7" key="2">
    <citation type="journal article" date="2023" name="Microbiome">
        <title>Synthase-selected sorting approach identifies a beta-lactone synthase in a nudibranch symbiotic bacterium.</title>
        <authorList>
            <person name="Dzunkova M."/>
            <person name="La Clair J.J."/>
            <person name="Tyml T."/>
            <person name="Doud D."/>
            <person name="Schulz F."/>
            <person name="Piquer-Esteban S."/>
            <person name="Porcel Sanchis D."/>
            <person name="Osborn A."/>
            <person name="Robinson D."/>
            <person name="Louie K.B."/>
            <person name="Bowen B.P."/>
            <person name="Bowers R.M."/>
            <person name="Lee J."/>
            <person name="Arnau V."/>
            <person name="Diaz-Villanueva W."/>
            <person name="Stepanauskas R."/>
            <person name="Gosliner T."/>
            <person name="Date S.V."/>
            <person name="Northen T.R."/>
            <person name="Cheng J.F."/>
            <person name="Burkart M.D."/>
            <person name="Woyke T."/>
        </authorList>
    </citation>
    <scope>NUCLEOTIDE SEQUENCE</scope>
    <source>
        <strain evidence="7">Df01</strain>
    </source>
</reference>
<evidence type="ECO:0000313" key="7">
    <source>
        <dbReference type="EMBL" id="MDM5146840.1"/>
    </source>
</evidence>
<feature type="domain" description="Uracil-DNA glycosylase-like" evidence="6">
    <location>
        <begin position="47"/>
        <end position="222"/>
    </location>
</feature>
<name>A0ABT7QJH7_9GAMM</name>
<protein>
    <submittedName>
        <fullName evidence="7">Single-stranded DNA-binding protein</fullName>
    </submittedName>
</protein>
<keyword evidence="5" id="KW-0234">DNA repair</keyword>
<evidence type="ECO:0000256" key="5">
    <source>
        <dbReference type="ARBA" id="ARBA00023204"/>
    </source>
</evidence>
<gene>
    <name evidence="7" type="ORF">NQX30_00340</name>
</gene>
<dbReference type="GO" id="GO:0003677">
    <property type="term" value="F:DNA binding"/>
    <property type="evidence" value="ECO:0007669"/>
    <property type="project" value="UniProtKB-KW"/>
</dbReference>
<keyword evidence="2" id="KW-0227">DNA damage</keyword>
<dbReference type="SUPFAM" id="SSF52141">
    <property type="entry name" value="Uracil-DNA glycosylase-like"/>
    <property type="match status" value="1"/>
</dbReference>
<comment type="similarity">
    <text evidence="1">Belongs to the uracil-DNA glycosylase (UDG) superfamily. SMUG1 family.</text>
</comment>
<keyword evidence="4 7" id="KW-0238">DNA-binding</keyword>
<evidence type="ECO:0000313" key="8">
    <source>
        <dbReference type="Proteomes" id="UP001168167"/>
    </source>
</evidence>
<keyword evidence="8" id="KW-1185">Reference proteome</keyword>
<evidence type="ECO:0000256" key="1">
    <source>
        <dbReference type="ARBA" id="ARBA00007889"/>
    </source>
</evidence>
<evidence type="ECO:0000256" key="3">
    <source>
        <dbReference type="ARBA" id="ARBA00022801"/>
    </source>
</evidence>
<evidence type="ECO:0000256" key="2">
    <source>
        <dbReference type="ARBA" id="ARBA00022763"/>
    </source>
</evidence>
<organism evidence="7 8">
    <name type="scientific">Candidatus Doriopsillibacter californiensis</name>
    <dbReference type="NCBI Taxonomy" id="2970740"/>
    <lineage>
        <taxon>Bacteria</taxon>
        <taxon>Pseudomonadati</taxon>
        <taxon>Pseudomonadota</taxon>
        <taxon>Gammaproteobacteria</taxon>
        <taxon>Candidatus Tethybacterales</taxon>
        <taxon>Candidatus Persebacteraceae</taxon>
        <taxon>Candidatus Doriopsillibacter</taxon>
    </lineage>
</organism>
<comment type="caution">
    <text evidence="7">The sequence shown here is derived from an EMBL/GenBank/DDBJ whole genome shotgun (WGS) entry which is preliminary data.</text>
</comment>
<dbReference type="PANTHER" id="PTHR13235:SF2">
    <property type="entry name" value="SINGLE-STRAND SELECTIVE MONOFUNCTIONAL URACIL DNA GLYCOSYLASE"/>
    <property type="match status" value="1"/>
</dbReference>
<sequence length="247" mass="27548">MTATRLIAATDKLTATCEQLTFGAPITHTYHPLRYARRAHNKYLRQFGDGTKRTLFWGMNPGPWGMTQTGVPFGEVAAVRDWMKICEAPQQQPDTHPARPILGFDCPRSEVSGRRLWDLFAQEYKTAAAFFSDHLVLNYCPLLFLSAEGKRCTNITPDKLSPAEKTPLFEACDIFLRRVVDILQPQYLIGVGGFAETRLLTLFSDSDITIGKILHPSPANPAANRGFATTATAQLQTLGVWQTPTQY</sequence>
<dbReference type="Gene3D" id="3.40.470.10">
    <property type="entry name" value="Uracil-DNA glycosylase-like domain"/>
    <property type="match status" value="1"/>
</dbReference>
<accession>A0ABT7QJH7</accession>
<reference evidence="7" key="1">
    <citation type="submission" date="2022-08" db="EMBL/GenBank/DDBJ databases">
        <authorList>
            <person name="Dzunkova M."/>
            <person name="La Clair J."/>
            <person name="Tyml T."/>
            <person name="Doud D."/>
            <person name="Schulz F."/>
            <person name="Piquer S."/>
            <person name="Porcel Sanchis D."/>
            <person name="Osborn A."/>
            <person name="Robinson D."/>
            <person name="Louie K.B."/>
            <person name="Bowen B.P."/>
            <person name="Bowers R."/>
            <person name="Lee J."/>
            <person name="Arnau Llombart V."/>
            <person name="Diaz Villanueva W."/>
            <person name="Gosliner T."/>
            <person name="Northen T."/>
            <person name="Cheng J.-F."/>
            <person name="Burkart M.D."/>
            <person name="Woyke T."/>
        </authorList>
    </citation>
    <scope>NUCLEOTIDE SEQUENCE</scope>
    <source>
        <strain evidence="7">Df01</strain>
    </source>
</reference>
<dbReference type="Proteomes" id="UP001168167">
    <property type="component" value="Unassembled WGS sequence"/>
</dbReference>
<keyword evidence="3" id="KW-0378">Hydrolase</keyword>
<dbReference type="Pfam" id="PF03167">
    <property type="entry name" value="UDG"/>
    <property type="match status" value="1"/>
</dbReference>
<dbReference type="InterPro" id="IPR005122">
    <property type="entry name" value="Uracil-DNA_glycosylase-like"/>
</dbReference>
<dbReference type="PANTHER" id="PTHR13235">
    <property type="entry name" value="SINGLE-STRAND SELECTIVE MONOFUNCTIONAL URACIL DNA GLYCOSYLASE"/>
    <property type="match status" value="1"/>
</dbReference>
<dbReference type="CDD" id="cd19374">
    <property type="entry name" value="UDG-F3_SMUG1-like"/>
    <property type="match status" value="1"/>
</dbReference>
<dbReference type="InterPro" id="IPR036895">
    <property type="entry name" value="Uracil-DNA_glycosylase-like_sf"/>
</dbReference>
<dbReference type="EMBL" id="JANQAO010000001">
    <property type="protein sequence ID" value="MDM5146840.1"/>
    <property type="molecule type" value="Genomic_DNA"/>
</dbReference>
<evidence type="ECO:0000256" key="4">
    <source>
        <dbReference type="ARBA" id="ARBA00023125"/>
    </source>
</evidence>
<proteinExistence type="inferred from homology"/>
<evidence type="ECO:0000259" key="6">
    <source>
        <dbReference type="Pfam" id="PF03167"/>
    </source>
</evidence>
<dbReference type="InterPro" id="IPR039134">
    <property type="entry name" value="SMUG1"/>
</dbReference>